<organism evidence="8 9">
    <name type="scientific">Butyricimonas hominis</name>
    <dbReference type="NCBI Taxonomy" id="2763032"/>
    <lineage>
        <taxon>Bacteria</taxon>
        <taxon>Pseudomonadati</taxon>
        <taxon>Bacteroidota</taxon>
        <taxon>Bacteroidia</taxon>
        <taxon>Bacteroidales</taxon>
        <taxon>Odoribacteraceae</taxon>
        <taxon>Butyricimonas</taxon>
    </lineage>
</organism>
<keyword evidence="5" id="KW-0998">Cell outer membrane</keyword>
<gene>
    <name evidence="8" type="ORF">H8S64_04595</name>
</gene>
<evidence type="ECO:0000256" key="5">
    <source>
        <dbReference type="ARBA" id="ARBA00023237"/>
    </source>
</evidence>
<comment type="caution">
    <text evidence="8">The sequence shown here is derived from an EMBL/GenBank/DDBJ whole genome shotgun (WGS) entry which is preliminary data.</text>
</comment>
<reference evidence="8 9" key="1">
    <citation type="submission" date="2020-08" db="EMBL/GenBank/DDBJ databases">
        <title>Genome public.</title>
        <authorList>
            <person name="Liu C."/>
            <person name="Sun Q."/>
        </authorList>
    </citation>
    <scope>NUCLEOTIDE SEQUENCE [LARGE SCALE GENOMIC DNA]</scope>
    <source>
        <strain evidence="8 9">NSJ-56</strain>
    </source>
</reference>
<proteinExistence type="inferred from homology"/>
<evidence type="ECO:0000256" key="3">
    <source>
        <dbReference type="ARBA" id="ARBA00022729"/>
    </source>
</evidence>
<evidence type="ECO:0000259" key="7">
    <source>
        <dbReference type="Pfam" id="PF14322"/>
    </source>
</evidence>
<dbReference type="Gene3D" id="1.25.40.390">
    <property type="match status" value="1"/>
</dbReference>
<evidence type="ECO:0000313" key="9">
    <source>
        <dbReference type="Proteomes" id="UP000646484"/>
    </source>
</evidence>
<dbReference type="EMBL" id="JACOOH010000002">
    <property type="protein sequence ID" value="MBC5620369.1"/>
    <property type="molecule type" value="Genomic_DNA"/>
</dbReference>
<feature type="domain" description="RagB/SusD" evidence="6">
    <location>
        <begin position="398"/>
        <end position="489"/>
    </location>
</feature>
<dbReference type="RefSeq" id="WP_186975164.1">
    <property type="nucleotide sequence ID" value="NZ_JACOOH010000002.1"/>
</dbReference>
<name>A0ABR7CXJ6_9BACT</name>
<accession>A0ABR7CXJ6</accession>
<dbReference type="InterPro" id="IPR033985">
    <property type="entry name" value="SusD-like_N"/>
</dbReference>
<evidence type="ECO:0000256" key="4">
    <source>
        <dbReference type="ARBA" id="ARBA00023136"/>
    </source>
</evidence>
<sequence length="525" mass="60983">MRNYYILLAFWVCALCGACEDTLRMIPENSVTFSNAFSNEREIESGLLTVEKYARNDLGMTNIAYPAMYGMYTDYLYPSDNALLQENSPEQYMLQWLHLYRVIAIANVPLPYIDKIEMPQERRDFYKGQIYFTKGLVYFELGRRWGRCPIIRDKVEVNPVKYSSWIEVIDYAIDLTRKAVKLLPEYTDLKTSDGRAITYKSVPCKGAAQALLAHLCAWKAGCKYMAIQEQATYDENTFWAAADSACTAVINSPIYNLAKNPEDVCTSTLVGGDQESIYENTMRGYWNELANEDFPLDDGIFCFGRFFQAWPVIPNAEEGMITSMPYRILNTTVRKMYPDRIVGDKKITDLRRDAYFYDFERMESESTNITGGYAYPWKWRLARVGTSGWAAGEFVNFDQNRIWFRLAEIILLRAECRVRLGDDAGAIADLNCIRERANAELYNPSEYDGDLRYAIFKEREKELLMEGWRWYDVLRNGYYKTELYGGFREVSIQDIIDGVFFNGVDKTEFIDNPLARQNTYWLNRM</sequence>
<keyword evidence="3" id="KW-0732">Signal</keyword>
<dbReference type="InterPro" id="IPR012944">
    <property type="entry name" value="SusD_RagB_dom"/>
</dbReference>
<evidence type="ECO:0000256" key="2">
    <source>
        <dbReference type="ARBA" id="ARBA00006275"/>
    </source>
</evidence>
<dbReference type="Pfam" id="PF14322">
    <property type="entry name" value="SusD-like_3"/>
    <property type="match status" value="1"/>
</dbReference>
<feature type="domain" description="SusD-like N-terminal" evidence="7">
    <location>
        <begin position="76"/>
        <end position="214"/>
    </location>
</feature>
<dbReference type="Proteomes" id="UP000646484">
    <property type="component" value="Unassembled WGS sequence"/>
</dbReference>
<evidence type="ECO:0000313" key="8">
    <source>
        <dbReference type="EMBL" id="MBC5620369.1"/>
    </source>
</evidence>
<keyword evidence="4" id="KW-0472">Membrane</keyword>
<keyword evidence="9" id="KW-1185">Reference proteome</keyword>
<dbReference type="SUPFAM" id="SSF48452">
    <property type="entry name" value="TPR-like"/>
    <property type="match status" value="1"/>
</dbReference>
<dbReference type="InterPro" id="IPR011990">
    <property type="entry name" value="TPR-like_helical_dom_sf"/>
</dbReference>
<protein>
    <submittedName>
        <fullName evidence="8">RagB/SusD family nutrient uptake outer membrane protein</fullName>
    </submittedName>
</protein>
<comment type="similarity">
    <text evidence="2">Belongs to the SusD family.</text>
</comment>
<evidence type="ECO:0000259" key="6">
    <source>
        <dbReference type="Pfam" id="PF07980"/>
    </source>
</evidence>
<evidence type="ECO:0000256" key="1">
    <source>
        <dbReference type="ARBA" id="ARBA00004442"/>
    </source>
</evidence>
<comment type="subcellular location">
    <subcellularLocation>
        <location evidence="1">Cell outer membrane</location>
    </subcellularLocation>
</comment>
<dbReference type="Pfam" id="PF07980">
    <property type="entry name" value="SusD_RagB"/>
    <property type="match status" value="1"/>
</dbReference>